<gene>
    <name evidence="6" type="ORF">Pen02_14260</name>
</gene>
<dbReference type="Proteomes" id="UP000646749">
    <property type="component" value="Unassembled WGS sequence"/>
</dbReference>
<keyword evidence="5" id="KW-0812">Transmembrane</keyword>
<evidence type="ECO:0000313" key="7">
    <source>
        <dbReference type="Proteomes" id="UP000646749"/>
    </source>
</evidence>
<feature type="region of interest" description="Disordered" evidence="4">
    <location>
        <begin position="1"/>
        <end position="31"/>
    </location>
</feature>
<name>A0ABQ4DVK9_9ACTN</name>
<sequence>MTAGVGAGAGGGGDGTGTGSTADGDAPAAGPATDVKASLLERALQLAAVGRVKAAYPLVTEALRPDPGDSHTLQVLGHCYQREGRWSDMITVLDIAARRTPDNPQLQRNRSLALRHLGRIPEALAAAELARTLDPDDARNELARAEALLRGRGTRKVLAALAATRRARELDPASVWAHVAEGRVQRRMAEFGRARAAYLEALRLAPDDVSALYGLASLDSDRGRAVRASPAMAGVLQTVPDDPAAIRAGTVNAGRAIWLLTDLGCVVLLLVAFLVGMSQEAIASRPVAAAVGVLVALAGAAAVFALLRWRFRRLSAPTRALVRANRYRFSFVTAPLRLAAILLGMLLFTVGPYPPVAVVVVGTTALVVPLLTLIVRWRSRAAVEVGLLVRRAWFRLHRLRSGSRPD</sequence>
<keyword evidence="5" id="KW-1133">Transmembrane helix</keyword>
<dbReference type="InterPro" id="IPR011990">
    <property type="entry name" value="TPR-like_helical_dom_sf"/>
</dbReference>
<protein>
    <recommendedName>
        <fullName evidence="8">Tetratricopeptide repeat protein</fullName>
    </recommendedName>
</protein>
<evidence type="ECO:0000256" key="5">
    <source>
        <dbReference type="SAM" id="Phobius"/>
    </source>
</evidence>
<keyword evidence="1" id="KW-0677">Repeat</keyword>
<evidence type="ECO:0000256" key="3">
    <source>
        <dbReference type="PROSITE-ProRule" id="PRU00339"/>
    </source>
</evidence>
<dbReference type="Pfam" id="PF13432">
    <property type="entry name" value="TPR_16"/>
    <property type="match status" value="2"/>
</dbReference>
<dbReference type="SMART" id="SM00028">
    <property type="entry name" value="TPR"/>
    <property type="match status" value="3"/>
</dbReference>
<feature type="transmembrane region" description="Helical" evidence="5">
    <location>
        <begin position="256"/>
        <end position="275"/>
    </location>
</feature>
<feature type="compositionally biased region" description="Gly residues" evidence="4">
    <location>
        <begin position="1"/>
        <end position="18"/>
    </location>
</feature>
<keyword evidence="7" id="KW-1185">Reference proteome</keyword>
<dbReference type="Gene3D" id="1.25.40.10">
    <property type="entry name" value="Tetratricopeptide repeat domain"/>
    <property type="match status" value="1"/>
</dbReference>
<organism evidence="6 7">
    <name type="scientific">Plantactinospora endophytica</name>
    <dbReference type="NCBI Taxonomy" id="673535"/>
    <lineage>
        <taxon>Bacteria</taxon>
        <taxon>Bacillati</taxon>
        <taxon>Actinomycetota</taxon>
        <taxon>Actinomycetes</taxon>
        <taxon>Micromonosporales</taxon>
        <taxon>Micromonosporaceae</taxon>
        <taxon>Plantactinospora</taxon>
    </lineage>
</organism>
<dbReference type="PANTHER" id="PTHR44858:SF1">
    <property type="entry name" value="UDP-N-ACETYLGLUCOSAMINE--PEPTIDE N-ACETYLGLUCOSAMINYLTRANSFERASE SPINDLY-RELATED"/>
    <property type="match status" value="1"/>
</dbReference>
<dbReference type="EMBL" id="BONW01000004">
    <property type="protein sequence ID" value="GIG86490.1"/>
    <property type="molecule type" value="Genomic_DNA"/>
</dbReference>
<accession>A0ABQ4DVK9</accession>
<comment type="caution">
    <text evidence="6">The sequence shown here is derived from an EMBL/GenBank/DDBJ whole genome shotgun (WGS) entry which is preliminary data.</text>
</comment>
<dbReference type="RefSeq" id="WP_203865105.1">
    <property type="nucleotide sequence ID" value="NZ_BONW01000004.1"/>
</dbReference>
<dbReference type="InterPro" id="IPR019734">
    <property type="entry name" value="TPR_rpt"/>
</dbReference>
<evidence type="ECO:0000256" key="1">
    <source>
        <dbReference type="ARBA" id="ARBA00022737"/>
    </source>
</evidence>
<keyword evidence="2 3" id="KW-0802">TPR repeat</keyword>
<evidence type="ECO:0000256" key="4">
    <source>
        <dbReference type="SAM" id="MobiDB-lite"/>
    </source>
</evidence>
<feature type="transmembrane region" description="Helical" evidence="5">
    <location>
        <begin position="356"/>
        <end position="375"/>
    </location>
</feature>
<dbReference type="SUPFAM" id="SSF48452">
    <property type="entry name" value="TPR-like"/>
    <property type="match status" value="1"/>
</dbReference>
<proteinExistence type="predicted"/>
<dbReference type="InterPro" id="IPR050498">
    <property type="entry name" value="Ycf3"/>
</dbReference>
<keyword evidence="5" id="KW-0472">Membrane</keyword>
<evidence type="ECO:0000256" key="2">
    <source>
        <dbReference type="ARBA" id="ARBA00022803"/>
    </source>
</evidence>
<evidence type="ECO:0008006" key="8">
    <source>
        <dbReference type="Google" id="ProtNLM"/>
    </source>
</evidence>
<feature type="compositionally biased region" description="Low complexity" evidence="4">
    <location>
        <begin position="19"/>
        <end position="31"/>
    </location>
</feature>
<feature type="transmembrane region" description="Helical" evidence="5">
    <location>
        <begin position="329"/>
        <end position="350"/>
    </location>
</feature>
<reference evidence="6 7" key="1">
    <citation type="submission" date="2021-01" db="EMBL/GenBank/DDBJ databases">
        <title>Whole genome shotgun sequence of Plantactinospora endophytica NBRC 110450.</title>
        <authorList>
            <person name="Komaki H."/>
            <person name="Tamura T."/>
        </authorList>
    </citation>
    <scope>NUCLEOTIDE SEQUENCE [LARGE SCALE GENOMIC DNA]</scope>
    <source>
        <strain evidence="6 7">NBRC 110450</strain>
    </source>
</reference>
<dbReference type="PANTHER" id="PTHR44858">
    <property type="entry name" value="TETRATRICOPEPTIDE REPEAT PROTEIN 6"/>
    <property type="match status" value="1"/>
</dbReference>
<evidence type="ECO:0000313" key="6">
    <source>
        <dbReference type="EMBL" id="GIG86490.1"/>
    </source>
</evidence>
<dbReference type="PROSITE" id="PS50005">
    <property type="entry name" value="TPR"/>
    <property type="match status" value="1"/>
</dbReference>
<feature type="transmembrane region" description="Helical" evidence="5">
    <location>
        <begin position="287"/>
        <end position="309"/>
    </location>
</feature>
<feature type="repeat" description="TPR" evidence="3">
    <location>
        <begin position="175"/>
        <end position="208"/>
    </location>
</feature>